<comment type="caution">
    <text evidence="2">The sequence shown here is derived from an EMBL/GenBank/DDBJ whole genome shotgun (WGS) entry which is preliminary data.</text>
</comment>
<keyword evidence="3" id="KW-1185">Reference proteome</keyword>
<feature type="region of interest" description="Disordered" evidence="1">
    <location>
        <begin position="1"/>
        <end position="91"/>
    </location>
</feature>
<dbReference type="AlphaFoldDB" id="A0A218UZB1"/>
<dbReference type="Proteomes" id="UP000197619">
    <property type="component" value="Unassembled WGS sequence"/>
</dbReference>
<evidence type="ECO:0000256" key="1">
    <source>
        <dbReference type="SAM" id="MobiDB-lite"/>
    </source>
</evidence>
<evidence type="ECO:0000313" key="2">
    <source>
        <dbReference type="EMBL" id="OWK59049.1"/>
    </source>
</evidence>
<proteinExistence type="predicted"/>
<organism evidence="2 3">
    <name type="scientific">Lonchura striata</name>
    <name type="common">white-rumped munia</name>
    <dbReference type="NCBI Taxonomy" id="40157"/>
    <lineage>
        <taxon>Eukaryota</taxon>
        <taxon>Metazoa</taxon>
        <taxon>Chordata</taxon>
        <taxon>Craniata</taxon>
        <taxon>Vertebrata</taxon>
        <taxon>Euteleostomi</taxon>
        <taxon>Archelosauria</taxon>
        <taxon>Archosauria</taxon>
        <taxon>Dinosauria</taxon>
        <taxon>Saurischia</taxon>
        <taxon>Theropoda</taxon>
        <taxon>Coelurosauria</taxon>
        <taxon>Aves</taxon>
        <taxon>Neognathae</taxon>
        <taxon>Neoaves</taxon>
        <taxon>Telluraves</taxon>
        <taxon>Australaves</taxon>
        <taxon>Passeriformes</taxon>
        <taxon>Passeroidea</taxon>
        <taxon>Estrildidae</taxon>
        <taxon>Estrildinae</taxon>
        <taxon>Lonchura</taxon>
    </lineage>
</organism>
<reference evidence="2 3" key="1">
    <citation type="submission" date="2017-05" db="EMBL/GenBank/DDBJ databases">
        <title>Genome of assembly of the Bengalese finch, Lonchura striata domestica.</title>
        <authorList>
            <person name="Colquitt B.M."/>
            <person name="Brainard M.S."/>
        </authorList>
    </citation>
    <scope>NUCLEOTIDE SEQUENCE [LARGE SCALE GENOMIC DNA]</scope>
    <source>
        <strain evidence="2">White83orange57</strain>
    </source>
</reference>
<name>A0A218UZB1_9PASE</name>
<sequence>MAGERTRRFTRSLLRPGQAAELRHSAAAAAASGRLQLRVSARGSAGGRRHRPGCEARSAPGRARRRRREPRPARPRAEQPAGSASRATADG</sequence>
<gene>
    <name evidence="2" type="ORF">RLOC_00009583</name>
</gene>
<evidence type="ECO:0000313" key="3">
    <source>
        <dbReference type="Proteomes" id="UP000197619"/>
    </source>
</evidence>
<accession>A0A218UZB1</accession>
<protein>
    <submittedName>
        <fullName evidence="2">Uncharacterized protein</fullName>
    </submittedName>
</protein>
<dbReference type="EMBL" id="MUZQ01000086">
    <property type="protein sequence ID" value="OWK59049.1"/>
    <property type="molecule type" value="Genomic_DNA"/>
</dbReference>